<dbReference type="Proteomes" id="UP000184096">
    <property type="component" value="Chromosome I"/>
</dbReference>
<evidence type="ECO:0000313" key="2">
    <source>
        <dbReference type="EMBL" id="SHN60810.1"/>
    </source>
</evidence>
<dbReference type="EMBL" id="LT670849">
    <property type="protein sequence ID" value="SHN60810.1"/>
    <property type="molecule type" value="Genomic_DNA"/>
</dbReference>
<reference evidence="3" key="1">
    <citation type="submission" date="2016-11" db="EMBL/GenBank/DDBJ databases">
        <authorList>
            <person name="Varghese N."/>
            <person name="Submissions S."/>
        </authorList>
    </citation>
    <scope>NUCLEOTIDE SEQUENCE [LARGE SCALE GENOMIC DNA]</scope>
    <source>
        <strain evidence="3">GAS401</strain>
    </source>
</reference>
<name>A0A1M7SR03_9BRAD</name>
<dbReference type="InterPro" id="IPR036844">
    <property type="entry name" value="Hint_dom_sf"/>
</dbReference>
<gene>
    <name evidence="2" type="ORF">SAMN05444170_0041</name>
</gene>
<dbReference type="Pfam" id="PF13403">
    <property type="entry name" value="Hint_2"/>
    <property type="match status" value="1"/>
</dbReference>
<accession>A0A1M7SR03</accession>
<dbReference type="InterPro" id="IPR028992">
    <property type="entry name" value="Hedgehog/Intein_dom"/>
</dbReference>
<evidence type="ECO:0000313" key="3">
    <source>
        <dbReference type="Proteomes" id="UP000184096"/>
    </source>
</evidence>
<keyword evidence="3" id="KW-1185">Reference proteome</keyword>
<proteinExistence type="predicted"/>
<sequence>MCSLTDFYVFLYWPKSFKLRCTLENSSRRRFIKGSANLAGKIAATGMVSLPLLASMSKKTRAMGPGNWPDFNPPGGNRPAGGGHCFVRGTLIRTPEGEIAVEDLTIGALVETLNGPLPVKWIGRQRFRKDSASWHWSVAPIRVARFALSDQYPHRDLYLSPHHSLLIDGFLIPAQWLVNGRSIVLTLDDRDVVDYFHIELETHEVVFAEGAPAETLLVTDDREHFANFAEYERRYGAEVGRAMKPFAPVLEYQGARGELERLLRWAVSPVLDIRDPIQKARARIAARARAIETEVC</sequence>
<feature type="domain" description="Hedgehog/Intein (Hint)" evidence="1">
    <location>
        <begin position="85"/>
        <end position="218"/>
    </location>
</feature>
<evidence type="ECO:0000259" key="1">
    <source>
        <dbReference type="Pfam" id="PF13403"/>
    </source>
</evidence>
<protein>
    <submittedName>
        <fullName evidence="2">Hint domain-containing protein</fullName>
    </submittedName>
</protein>
<dbReference type="Gene3D" id="2.170.16.10">
    <property type="entry name" value="Hedgehog/Intein (Hint) domain"/>
    <property type="match status" value="1"/>
</dbReference>
<organism evidence="2 3">
    <name type="scientific">Bradyrhizobium erythrophlei</name>
    <dbReference type="NCBI Taxonomy" id="1437360"/>
    <lineage>
        <taxon>Bacteria</taxon>
        <taxon>Pseudomonadati</taxon>
        <taxon>Pseudomonadota</taxon>
        <taxon>Alphaproteobacteria</taxon>
        <taxon>Hyphomicrobiales</taxon>
        <taxon>Nitrobacteraceae</taxon>
        <taxon>Bradyrhizobium</taxon>
    </lineage>
</organism>
<dbReference type="SUPFAM" id="SSF51294">
    <property type="entry name" value="Hedgehog/intein (Hint) domain"/>
    <property type="match status" value="1"/>
</dbReference>
<dbReference type="AlphaFoldDB" id="A0A1M7SR03"/>